<gene>
    <name evidence="1" type="ORF">A2Z24_01925</name>
</gene>
<dbReference type="EMBL" id="MHCT01000015">
    <property type="protein sequence ID" value="OGY26130.1"/>
    <property type="molecule type" value="Genomic_DNA"/>
</dbReference>
<evidence type="ECO:0000313" key="2">
    <source>
        <dbReference type="Proteomes" id="UP000177588"/>
    </source>
</evidence>
<dbReference type="Pfam" id="PF19927">
    <property type="entry name" value="DUF6390"/>
    <property type="match status" value="2"/>
</dbReference>
<reference evidence="1 2" key="1">
    <citation type="journal article" date="2016" name="Nat. Commun.">
        <title>Thousands of microbial genomes shed light on interconnected biogeochemical processes in an aquifer system.</title>
        <authorList>
            <person name="Anantharaman K."/>
            <person name="Brown C.T."/>
            <person name="Hug L.A."/>
            <person name="Sharon I."/>
            <person name="Castelle C.J."/>
            <person name="Probst A.J."/>
            <person name="Thomas B.C."/>
            <person name="Singh A."/>
            <person name="Wilkins M.J."/>
            <person name="Karaoz U."/>
            <person name="Brodie E.L."/>
            <person name="Williams K.H."/>
            <person name="Hubbard S.S."/>
            <person name="Banfield J.F."/>
        </authorList>
    </citation>
    <scope>NUCLEOTIDE SEQUENCE [LARGE SCALE GENOMIC DNA]</scope>
</reference>
<dbReference type="SUPFAM" id="SSF159127">
    <property type="entry name" value="HupF/HypC-like"/>
    <property type="match status" value="1"/>
</dbReference>
<protein>
    <submittedName>
        <fullName evidence="1">Uncharacterized protein</fullName>
    </submittedName>
</protein>
<dbReference type="AlphaFoldDB" id="A0A1G1WF95"/>
<evidence type="ECO:0000313" key="1">
    <source>
        <dbReference type="EMBL" id="OGY26130.1"/>
    </source>
</evidence>
<proteinExistence type="predicted"/>
<sequence length="264" mass="29916">MSPGLKTAIAYSLPSYQLGFCGPQEAKSRNILRDFAAGKKVDEEAVKEVFRHFEAPYPYFKLIAKSNRITDPFDKKVVKAMWVGNELLDNVKTEDLRNLIRAEFVKPNLLSQEEAEKRVAKIPDGAVPHHSFHVLILGPVAGRVDLKGSLLDLCRVGWGRVSEIKNRSLRNSKLSVSQYSRALRPPRGLKNLQVISKPLILGKRMRLGKEIEREVGWNKNILPKVKIGDWVSFHWGVACEILSPEEAQNLEHYTQKTIDLVNLK</sequence>
<comment type="caution">
    <text evidence="1">The sequence shown here is derived from an EMBL/GenBank/DDBJ whole genome shotgun (WGS) entry which is preliminary data.</text>
</comment>
<name>A0A1G1WF95_9BACT</name>
<dbReference type="STRING" id="1802597.A2Z24_01925"/>
<accession>A0A1G1WF95</accession>
<dbReference type="Gene3D" id="2.30.30.140">
    <property type="match status" value="1"/>
</dbReference>
<dbReference type="Proteomes" id="UP000177588">
    <property type="component" value="Unassembled WGS sequence"/>
</dbReference>
<organism evidence="1 2">
    <name type="scientific">Candidatus Woykebacteria bacterium RBG_16_44_10</name>
    <dbReference type="NCBI Taxonomy" id="1802597"/>
    <lineage>
        <taxon>Bacteria</taxon>
        <taxon>Candidatus Woykeibacteriota</taxon>
    </lineage>
</organism>
<dbReference type="InterPro" id="IPR045660">
    <property type="entry name" value="DUF6390"/>
</dbReference>